<organism evidence="11 12">
    <name type="scientific">Arabidopsis suecica</name>
    <name type="common">Swedish thale-cress</name>
    <name type="synonym">Cardaminopsis suecica</name>
    <dbReference type="NCBI Taxonomy" id="45249"/>
    <lineage>
        <taxon>Eukaryota</taxon>
        <taxon>Viridiplantae</taxon>
        <taxon>Streptophyta</taxon>
        <taxon>Embryophyta</taxon>
        <taxon>Tracheophyta</taxon>
        <taxon>Spermatophyta</taxon>
        <taxon>Magnoliopsida</taxon>
        <taxon>eudicotyledons</taxon>
        <taxon>Gunneridae</taxon>
        <taxon>Pentapetalae</taxon>
        <taxon>rosids</taxon>
        <taxon>malvids</taxon>
        <taxon>Brassicales</taxon>
        <taxon>Brassicaceae</taxon>
        <taxon>Camelineae</taxon>
        <taxon>Arabidopsis</taxon>
    </lineage>
</organism>
<dbReference type="GO" id="GO:0003676">
    <property type="term" value="F:nucleic acid binding"/>
    <property type="evidence" value="ECO:0007669"/>
    <property type="project" value="InterPro"/>
</dbReference>
<dbReference type="GO" id="GO:0048046">
    <property type="term" value="C:apoplast"/>
    <property type="evidence" value="ECO:0007669"/>
    <property type="project" value="UniProtKB-SubCell"/>
</dbReference>
<evidence type="ECO:0000256" key="1">
    <source>
        <dbReference type="ARBA" id="ARBA00004271"/>
    </source>
</evidence>
<dbReference type="GO" id="GO:0030246">
    <property type="term" value="F:carbohydrate binding"/>
    <property type="evidence" value="ECO:0007669"/>
    <property type="project" value="UniProtKB-KW"/>
</dbReference>
<evidence type="ECO:0000256" key="2">
    <source>
        <dbReference type="ARBA" id="ARBA00007606"/>
    </source>
</evidence>
<dbReference type="Pfam" id="PF13456">
    <property type="entry name" value="RVT_3"/>
    <property type="match status" value="1"/>
</dbReference>
<feature type="signal peptide" evidence="8">
    <location>
        <begin position="1"/>
        <end position="23"/>
    </location>
</feature>
<evidence type="ECO:0000259" key="9">
    <source>
        <dbReference type="Pfam" id="PF00139"/>
    </source>
</evidence>
<evidence type="ECO:0000313" key="11">
    <source>
        <dbReference type="EMBL" id="KAG7600411.1"/>
    </source>
</evidence>
<gene>
    <name evidence="11" type="ORF">ISN44_As06g045190</name>
</gene>
<feature type="domain" description="Legume lectin" evidence="9">
    <location>
        <begin position="24"/>
        <end position="263"/>
    </location>
</feature>
<evidence type="ECO:0000256" key="8">
    <source>
        <dbReference type="SAM" id="SignalP"/>
    </source>
</evidence>
<dbReference type="InterPro" id="IPR050258">
    <property type="entry name" value="Leguminous_Lectin"/>
</dbReference>
<dbReference type="OrthoDB" id="543442at2759"/>
<dbReference type="PANTHER" id="PTHR32401">
    <property type="entry name" value="CONCANAVALIN A-LIKE LECTIN FAMILY PROTEIN"/>
    <property type="match status" value="1"/>
</dbReference>
<sequence length="404" mass="44675">MQIQKLCFFALFIALFSSKPISAVKFNFNHFDGTNLVFIGYAELGPATDGMSRSGALSMTRDNIPFSHGQGLYTDPIPFKSSNNTSSSVYSFKTSFTFSINPRLSNPNPGHGLAFIVVPTVNYDQDSTRGFLGLVNRTTNGNPNSHLFAVEFDVFQDKRFGDINDNHVGVNINSVNSKVSEKAGYWVQTRTGGKNQWLFNEVKLSSGDNYKAWIEYKNSKVIVWLAPAHLKKPKRPLIETQVDLSEVVLETMYTGFAGSMGRGIEHASWIDSSSPAGIGWTLHDPSGRYILKGYAKIDPTNSALEAEAIALREALYHIRRLNYHNVTFCGDSLVLYGTLTKAAKQGYINHSGPIAIQSYIEDILTLSKNACHFKFIGRKANTMADALAKEARINGSPLTISWIC</sequence>
<evidence type="ECO:0000256" key="6">
    <source>
        <dbReference type="ARBA" id="ARBA00022734"/>
    </source>
</evidence>
<dbReference type="PANTHER" id="PTHR32401:SF40">
    <property type="entry name" value="(RAPE) HYPOTHETICAL PROTEIN"/>
    <property type="match status" value="1"/>
</dbReference>
<dbReference type="Pfam" id="PF00139">
    <property type="entry name" value="Lectin_legB"/>
    <property type="match status" value="1"/>
</dbReference>
<evidence type="ECO:0000256" key="7">
    <source>
        <dbReference type="ARBA" id="ARBA00023180"/>
    </source>
</evidence>
<evidence type="ECO:0000256" key="4">
    <source>
        <dbReference type="ARBA" id="ARBA00022525"/>
    </source>
</evidence>
<evidence type="ECO:0000313" key="12">
    <source>
        <dbReference type="Proteomes" id="UP000694251"/>
    </source>
</evidence>
<proteinExistence type="inferred from homology"/>
<feature type="domain" description="RNase H type-1" evidence="10">
    <location>
        <begin position="268"/>
        <end position="391"/>
    </location>
</feature>
<dbReference type="GO" id="GO:0051707">
    <property type="term" value="P:response to other organism"/>
    <property type="evidence" value="ECO:0007669"/>
    <property type="project" value="UniProtKB-ARBA"/>
</dbReference>
<keyword evidence="4" id="KW-0964">Secreted</keyword>
<evidence type="ECO:0000256" key="5">
    <source>
        <dbReference type="ARBA" id="ARBA00022729"/>
    </source>
</evidence>
<comment type="similarity">
    <text evidence="2">Belongs to the leguminous lectin family.</text>
</comment>
<dbReference type="EMBL" id="JAEFBJ010000006">
    <property type="protein sequence ID" value="KAG7600411.1"/>
    <property type="molecule type" value="Genomic_DNA"/>
</dbReference>
<dbReference type="AlphaFoldDB" id="A0A8T2D0B9"/>
<evidence type="ECO:0000259" key="10">
    <source>
        <dbReference type="Pfam" id="PF13456"/>
    </source>
</evidence>
<dbReference type="FunFam" id="2.60.120.200:FF:000236">
    <property type="entry name" value="Legume lectin family protein"/>
    <property type="match status" value="1"/>
</dbReference>
<comment type="subcellular location">
    <subcellularLocation>
        <location evidence="1">Secreted</location>
        <location evidence="1">Extracellular space</location>
        <location evidence="1">Apoplast</location>
    </subcellularLocation>
</comment>
<dbReference type="Proteomes" id="UP000694251">
    <property type="component" value="Chromosome 6"/>
</dbReference>
<dbReference type="CDD" id="cd06222">
    <property type="entry name" value="RNase_H_like"/>
    <property type="match status" value="1"/>
</dbReference>
<evidence type="ECO:0000256" key="3">
    <source>
        <dbReference type="ARBA" id="ARBA00022523"/>
    </source>
</evidence>
<keyword evidence="5 8" id="KW-0732">Signal</keyword>
<dbReference type="InterPro" id="IPR001220">
    <property type="entry name" value="Legume_lectin_dom"/>
</dbReference>
<keyword evidence="12" id="KW-1185">Reference proteome</keyword>
<reference evidence="11 12" key="1">
    <citation type="submission" date="2020-12" db="EMBL/GenBank/DDBJ databases">
        <title>Concerted genomic and epigenomic changes stabilize Arabidopsis allopolyploids.</title>
        <authorList>
            <person name="Chen Z."/>
        </authorList>
    </citation>
    <scope>NUCLEOTIDE SEQUENCE [LARGE SCALE GENOMIC DNA]</scope>
    <source>
        <strain evidence="11">As9502</strain>
        <tissue evidence="11">Leaf</tissue>
    </source>
</reference>
<protein>
    <submittedName>
        <fullName evidence="11">Ribonuclease H domain</fullName>
    </submittedName>
</protein>
<dbReference type="GO" id="GO:0004523">
    <property type="term" value="F:RNA-DNA hybrid ribonuclease activity"/>
    <property type="evidence" value="ECO:0007669"/>
    <property type="project" value="InterPro"/>
</dbReference>
<keyword evidence="6" id="KW-0430">Lectin</keyword>
<comment type="caution">
    <text evidence="11">The sequence shown here is derived from an EMBL/GenBank/DDBJ whole genome shotgun (WGS) entry which is preliminary data.</text>
</comment>
<accession>A0A8T2D0B9</accession>
<keyword evidence="7" id="KW-0325">Glycoprotein</keyword>
<feature type="chain" id="PRO_5035879637" evidence="8">
    <location>
        <begin position="24"/>
        <end position="404"/>
    </location>
</feature>
<dbReference type="CDD" id="cd06899">
    <property type="entry name" value="lectin_legume_LecRK_Arcelin_ConA"/>
    <property type="match status" value="1"/>
</dbReference>
<dbReference type="InterPro" id="IPR044730">
    <property type="entry name" value="RNase_H-like_dom_plant"/>
</dbReference>
<dbReference type="InterPro" id="IPR002156">
    <property type="entry name" value="RNaseH_domain"/>
</dbReference>
<name>A0A8T2D0B9_ARASU</name>
<keyword evidence="3" id="KW-0052">Apoplast</keyword>